<evidence type="ECO:0000259" key="1">
    <source>
        <dbReference type="Pfam" id="PF02698"/>
    </source>
</evidence>
<feature type="domain" description="DUF218" evidence="1">
    <location>
        <begin position="38"/>
        <end position="153"/>
    </location>
</feature>
<dbReference type="EMBL" id="JAMSKV010000007">
    <property type="protein sequence ID" value="MCQ8278728.1"/>
    <property type="molecule type" value="Genomic_DNA"/>
</dbReference>
<dbReference type="Gene3D" id="3.40.50.620">
    <property type="entry name" value="HUPs"/>
    <property type="match status" value="1"/>
</dbReference>
<accession>A0ABT1W772</accession>
<dbReference type="Pfam" id="PF02698">
    <property type="entry name" value="DUF218"/>
    <property type="match status" value="1"/>
</dbReference>
<reference evidence="2 3" key="1">
    <citation type="submission" date="2022-06" db="EMBL/GenBank/DDBJ databases">
        <title>Endosaccharibacter gen. nov., sp. nov., endophytic bacteria isolated from sugarcane.</title>
        <authorList>
            <person name="Pitiwittayakul N."/>
            <person name="Yukphan P."/>
            <person name="Charoenyingcharoen P."/>
            <person name="Tanasupawat S."/>
        </authorList>
    </citation>
    <scope>NUCLEOTIDE SEQUENCE [LARGE SCALE GENOMIC DNA]</scope>
    <source>
        <strain evidence="2 3">KSS8</strain>
    </source>
</reference>
<dbReference type="InterPro" id="IPR014729">
    <property type="entry name" value="Rossmann-like_a/b/a_fold"/>
</dbReference>
<protein>
    <submittedName>
        <fullName evidence="2">YdcF family protein</fullName>
    </submittedName>
</protein>
<name>A0ABT1W772_9PROT</name>
<proteinExistence type="predicted"/>
<dbReference type="Proteomes" id="UP001524587">
    <property type="component" value="Unassembled WGS sequence"/>
</dbReference>
<evidence type="ECO:0000313" key="3">
    <source>
        <dbReference type="Proteomes" id="UP001524587"/>
    </source>
</evidence>
<dbReference type="CDD" id="cd06259">
    <property type="entry name" value="YdcF-like"/>
    <property type="match status" value="1"/>
</dbReference>
<comment type="caution">
    <text evidence="2">The sequence shown here is derived from an EMBL/GenBank/DDBJ whole genome shotgun (WGS) entry which is preliminary data.</text>
</comment>
<evidence type="ECO:0000313" key="2">
    <source>
        <dbReference type="EMBL" id="MCQ8278728.1"/>
    </source>
</evidence>
<organism evidence="2 3">
    <name type="scientific">Endosaccharibacter trunci</name>
    <dbReference type="NCBI Taxonomy" id="2812733"/>
    <lineage>
        <taxon>Bacteria</taxon>
        <taxon>Pseudomonadati</taxon>
        <taxon>Pseudomonadota</taxon>
        <taxon>Alphaproteobacteria</taxon>
        <taxon>Acetobacterales</taxon>
        <taxon>Acetobacteraceae</taxon>
        <taxon>Endosaccharibacter</taxon>
    </lineage>
</organism>
<keyword evidence="3" id="KW-1185">Reference proteome</keyword>
<gene>
    <name evidence="2" type="ORF">NFI95_09710</name>
</gene>
<dbReference type="InterPro" id="IPR003848">
    <property type="entry name" value="DUF218"/>
</dbReference>
<sequence length="193" mass="20180">MLRGLAGFAALFILGWLGGFVWFVAEAIRPAGPIPKADGIVVLTGGAGRIGAALDLLDADRAQLMLISGVSEGVDLADLLRAAGRTFEPGYADRIALGHAATTTIGNALETASWARSNGLHSLIVVTAGYHMRRALAEIGTALPEATLIPDPVQPPAMIRPSLGTLKLLSSEYTKWLLVVFGLTGAAHLREFA</sequence>
<dbReference type="RefSeq" id="WP_422864205.1">
    <property type="nucleotide sequence ID" value="NZ_JAMSKV010000007.1"/>
</dbReference>